<dbReference type="STRING" id="1249627.D779_1009"/>
<comment type="caution">
    <text evidence="8">The sequence shown here is derived from an EMBL/GenBank/DDBJ whole genome shotgun (WGS) entry which is preliminary data.</text>
</comment>
<evidence type="ECO:0000256" key="5">
    <source>
        <dbReference type="SAM" id="Phobius"/>
    </source>
</evidence>
<dbReference type="CDD" id="cd11386">
    <property type="entry name" value="MCP_signal"/>
    <property type="match status" value="1"/>
</dbReference>
<evidence type="ECO:0000313" key="9">
    <source>
        <dbReference type="Proteomes" id="UP000019460"/>
    </source>
</evidence>
<keyword evidence="5" id="KW-1133">Transmembrane helix</keyword>
<evidence type="ECO:0000256" key="4">
    <source>
        <dbReference type="PROSITE-ProRule" id="PRU00284"/>
    </source>
</evidence>
<dbReference type="InterPro" id="IPR004089">
    <property type="entry name" value="MCPsignal_dom"/>
</dbReference>
<dbReference type="InterPro" id="IPR004090">
    <property type="entry name" value="Chemotax_Me-accpt_rcpt"/>
</dbReference>
<evidence type="ECO:0000259" key="6">
    <source>
        <dbReference type="PROSITE" id="PS50111"/>
    </source>
</evidence>
<dbReference type="RefSeq" id="WP_043751688.1">
    <property type="nucleotide sequence ID" value="NZ_AONC01000021.1"/>
</dbReference>
<dbReference type="AlphaFoldDB" id="W9VZH7"/>
<dbReference type="PROSITE" id="PS50885">
    <property type="entry name" value="HAMP"/>
    <property type="match status" value="1"/>
</dbReference>
<feature type="transmembrane region" description="Helical" evidence="5">
    <location>
        <begin position="12"/>
        <end position="33"/>
    </location>
</feature>
<feature type="domain" description="HAMP" evidence="7">
    <location>
        <begin position="123"/>
        <end position="177"/>
    </location>
</feature>
<dbReference type="Gene3D" id="1.10.287.950">
    <property type="entry name" value="Methyl-accepting chemotaxis protein"/>
    <property type="match status" value="1"/>
</dbReference>
<dbReference type="InterPro" id="IPR003660">
    <property type="entry name" value="HAMP_dom"/>
</dbReference>
<evidence type="ECO:0000256" key="2">
    <source>
        <dbReference type="ARBA" id="ARBA00023224"/>
    </source>
</evidence>
<dbReference type="eggNOG" id="COG0840">
    <property type="taxonomic scope" value="Bacteria"/>
</dbReference>
<feature type="transmembrane region" description="Helical" evidence="5">
    <location>
        <begin position="105"/>
        <end position="125"/>
    </location>
</feature>
<dbReference type="SUPFAM" id="SSF58104">
    <property type="entry name" value="Methyl-accepting chemotaxis protein (MCP) signaling domain"/>
    <property type="match status" value="1"/>
</dbReference>
<evidence type="ECO:0000259" key="7">
    <source>
        <dbReference type="PROSITE" id="PS50885"/>
    </source>
</evidence>
<dbReference type="GO" id="GO:0004888">
    <property type="term" value="F:transmembrane signaling receptor activity"/>
    <property type="evidence" value="ECO:0007669"/>
    <property type="project" value="InterPro"/>
</dbReference>
<evidence type="ECO:0000256" key="3">
    <source>
        <dbReference type="ARBA" id="ARBA00029447"/>
    </source>
</evidence>
<dbReference type="PROSITE" id="PS50111">
    <property type="entry name" value="CHEMOTAXIS_TRANSDUC_2"/>
    <property type="match status" value="1"/>
</dbReference>
<dbReference type="OrthoDB" id="9765776at2"/>
<comment type="subcellular location">
    <subcellularLocation>
        <location evidence="1">Membrane</location>
    </subcellularLocation>
</comment>
<dbReference type="GO" id="GO:0007165">
    <property type="term" value="P:signal transduction"/>
    <property type="evidence" value="ECO:0007669"/>
    <property type="project" value="UniProtKB-KW"/>
</dbReference>
<protein>
    <submittedName>
        <fullName evidence="8">Methyl-accepting chemotaxis sensory transducer</fullName>
    </submittedName>
</protein>
<dbReference type="Pfam" id="PF13682">
    <property type="entry name" value="CZB"/>
    <property type="match status" value="1"/>
</dbReference>
<feature type="domain" description="Methyl-accepting transducer" evidence="6">
    <location>
        <begin position="203"/>
        <end position="418"/>
    </location>
</feature>
<evidence type="ECO:0000313" key="8">
    <source>
        <dbReference type="EMBL" id="EXJ15785.1"/>
    </source>
</evidence>
<keyword evidence="5" id="KW-0472">Membrane</keyword>
<dbReference type="FunFam" id="1.10.287.950:FF:000001">
    <property type="entry name" value="Methyl-accepting chemotaxis sensory transducer"/>
    <property type="match status" value="1"/>
</dbReference>
<dbReference type="GO" id="GO:0016020">
    <property type="term" value="C:membrane"/>
    <property type="evidence" value="ECO:0007669"/>
    <property type="project" value="UniProtKB-SubCell"/>
</dbReference>
<evidence type="ECO:0000256" key="1">
    <source>
        <dbReference type="ARBA" id="ARBA00004370"/>
    </source>
</evidence>
<keyword evidence="5" id="KW-0812">Transmembrane</keyword>
<name>W9VZH7_9GAMM</name>
<gene>
    <name evidence="8" type="ORF">D779_1009</name>
</gene>
<dbReference type="Pfam" id="PF00015">
    <property type="entry name" value="MCPsignal"/>
    <property type="match status" value="1"/>
</dbReference>
<sequence>MNPFLGLKVSHRFSLILAFVLVVLLGGYAAFLVSLNGLERSTIETVERMSELDRQAADLLAELDRGGTVTRDRVARLSGLAADARSVAEDAVDAGFARLKSGVHVFIPLFLVLFALITSAVARSITRPLSALESLLARLANGQLDWDRSDAMNDRLALGGVAQALASFHARLREMLGDVHGQSTVAVDSVFHLEMEAHQALVRVQESADRMTGMAAATEEMTVTTDSIAQSCTNAAERSRQASRTASEGAEVVRETVDTMKAIAERVRGSAEAVEALGVRSHEIGTIVGTIKEIADQTNLLALNAAIEAARAGEVGRGFAVVADEVRALANRTNQATQEVGGMIQAIQAETGAAVESMQQGLREAERGSEAAGRSGLVLQDILDGAQAVSSEIDQIATAAEELAATNNEVARNIAQINDLTQDSLAQSQQAEATAGQLMTLFQELQGALGRFYCEDNVNSVIHKAKIAHMLFVRRIKQHQMGRERIDADSLPDHLNCTFGLWYKGPGQARFADNQLFNEIDAHHRQVHELGKSVVKAHDAADRDQAEALNRQMLDASQHLQALLDRLIA</sequence>
<dbReference type="PANTHER" id="PTHR32089">
    <property type="entry name" value="METHYL-ACCEPTING CHEMOTAXIS PROTEIN MCPB"/>
    <property type="match status" value="1"/>
</dbReference>
<keyword evidence="2 4" id="KW-0807">Transducer</keyword>
<dbReference type="EMBL" id="AONC01000021">
    <property type="protein sequence ID" value="EXJ15785.1"/>
    <property type="molecule type" value="Genomic_DNA"/>
</dbReference>
<proteinExistence type="inferred from homology"/>
<dbReference type="PANTHER" id="PTHR32089:SF112">
    <property type="entry name" value="LYSOZYME-LIKE PROTEIN-RELATED"/>
    <property type="match status" value="1"/>
</dbReference>
<dbReference type="SMART" id="SM00283">
    <property type="entry name" value="MA"/>
    <property type="match status" value="1"/>
</dbReference>
<dbReference type="PRINTS" id="PR00260">
    <property type="entry name" value="CHEMTRNSDUCR"/>
</dbReference>
<dbReference type="Gene3D" id="1.20.120.30">
    <property type="entry name" value="Aspartate receptor, ligand-binding domain"/>
    <property type="match status" value="1"/>
</dbReference>
<dbReference type="InterPro" id="IPR025991">
    <property type="entry name" value="Chemoreceptor_zinc-bind_dom"/>
</dbReference>
<keyword evidence="9" id="KW-1185">Reference proteome</keyword>
<reference evidence="8 9" key="1">
    <citation type="submission" date="2012-11" db="EMBL/GenBank/DDBJ databases">
        <title>Genome assembly of Thiorhodococcus sp. AK35.</title>
        <authorList>
            <person name="Nupur N."/>
            <person name="Khatri I."/>
            <person name="Subramanian S."/>
            <person name="Pinnaka A."/>
        </authorList>
    </citation>
    <scope>NUCLEOTIDE SEQUENCE [LARGE SCALE GENOMIC DNA]</scope>
    <source>
        <strain evidence="8 9">AK35</strain>
    </source>
</reference>
<organism evidence="8 9">
    <name type="scientific">Imhoffiella purpurea</name>
    <dbReference type="NCBI Taxonomy" id="1249627"/>
    <lineage>
        <taxon>Bacteria</taxon>
        <taxon>Pseudomonadati</taxon>
        <taxon>Pseudomonadota</taxon>
        <taxon>Gammaproteobacteria</taxon>
        <taxon>Chromatiales</taxon>
        <taxon>Chromatiaceae</taxon>
        <taxon>Imhoffiella</taxon>
    </lineage>
</organism>
<dbReference type="Proteomes" id="UP000019460">
    <property type="component" value="Unassembled WGS sequence"/>
</dbReference>
<dbReference type="GO" id="GO:0006935">
    <property type="term" value="P:chemotaxis"/>
    <property type="evidence" value="ECO:0007669"/>
    <property type="project" value="InterPro"/>
</dbReference>
<accession>W9VZH7</accession>
<comment type="similarity">
    <text evidence="3">Belongs to the methyl-accepting chemotaxis (MCP) protein family.</text>
</comment>